<reference evidence="14 17" key="3">
    <citation type="submission" date="2019-06" db="EMBL/GenBank/DDBJ databases">
        <title>Whole genome shotgun sequence of Brevibacillus reuszeri NBRC 15719.</title>
        <authorList>
            <person name="Hosoyama A."/>
            <person name="Uohara A."/>
            <person name="Ohji S."/>
            <person name="Ichikawa N."/>
        </authorList>
    </citation>
    <scope>NUCLEOTIDE SEQUENCE [LARGE SCALE GENOMIC DNA]</scope>
    <source>
        <strain evidence="14 17">NBRC 15719</strain>
    </source>
</reference>
<keyword evidence="9" id="KW-0411">Iron-sulfur</keyword>
<keyword evidence="5" id="KW-0312">Gluconeogenesis</keyword>
<dbReference type="STRING" id="54915.ADS79_05975"/>
<name>A0A0K9YXT1_9BACL</name>
<gene>
    <name evidence="15" type="ORF">ADS79_05975</name>
    <name evidence="14" type="ORF">BRE01_33960</name>
</gene>
<comment type="caution">
    <text evidence="15">The sequence shown here is derived from an EMBL/GenBank/DDBJ whole genome shotgun (WGS) entry which is preliminary data.</text>
</comment>
<dbReference type="PANTHER" id="PTHR30182:SF12">
    <property type="entry name" value="L-SERINE DEHYDRATASE, BETA CHAIN-RELATED"/>
    <property type="match status" value="1"/>
</dbReference>
<evidence type="ECO:0000256" key="3">
    <source>
        <dbReference type="ARBA" id="ARBA00008636"/>
    </source>
</evidence>
<dbReference type="Proteomes" id="UP000036834">
    <property type="component" value="Unassembled WGS sequence"/>
</dbReference>
<evidence type="ECO:0000313" key="15">
    <source>
        <dbReference type="EMBL" id="KNB73493.1"/>
    </source>
</evidence>
<dbReference type="GO" id="GO:0051539">
    <property type="term" value="F:4 iron, 4 sulfur cluster binding"/>
    <property type="evidence" value="ECO:0007669"/>
    <property type="project" value="UniProtKB-KW"/>
</dbReference>
<evidence type="ECO:0000256" key="7">
    <source>
        <dbReference type="ARBA" id="ARBA00022723"/>
    </source>
</evidence>
<reference evidence="15" key="2">
    <citation type="submission" date="2015-07" db="EMBL/GenBank/DDBJ databases">
        <title>MeaNS - Measles Nucleotide Surveillance Program.</title>
        <authorList>
            <person name="Tran T."/>
            <person name="Druce J."/>
        </authorList>
    </citation>
    <scope>NUCLEOTIDE SEQUENCE</scope>
    <source>
        <strain evidence="15">DSM 9887</strain>
    </source>
</reference>
<evidence type="ECO:0000313" key="16">
    <source>
        <dbReference type="Proteomes" id="UP000036834"/>
    </source>
</evidence>
<dbReference type="Pfam" id="PF03315">
    <property type="entry name" value="SDH_beta"/>
    <property type="match status" value="1"/>
</dbReference>
<proteinExistence type="inferred from homology"/>
<evidence type="ECO:0000256" key="12">
    <source>
        <dbReference type="ARBA" id="ARBA00049406"/>
    </source>
</evidence>
<keyword evidence="6" id="KW-0004">4Fe-4S</keyword>
<comment type="similarity">
    <text evidence="3">Belongs to the iron-sulfur dependent L-serine dehydratase family.</text>
</comment>
<evidence type="ECO:0000313" key="14">
    <source>
        <dbReference type="EMBL" id="GED69694.1"/>
    </source>
</evidence>
<organism evidence="15 16">
    <name type="scientific">Brevibacillus reuszeri</name>
    <dbReference type="NCBI Taxonomy" id="54915"/>
    <lineage>
        <taxon>Bacteria</taxon>
        <taxon>Bacillati</taxon>
        <taxon>Bacillota</taxon>
        <taxon>Bacilli</taxon>
        <taxon>Bacillales</taxon>
        <taxon>Paenibacillaceae</taxon>
        <taxon>Brevibacillus</taxon>
    </lineage>
</organism>
<dbReference type="InterPro" id="IPR051318">
    <property type="entry name" value="Fe-S_L-Ser"/>
</dbReference>
<keyword evidence="8" id="KW-0408">Iron</keyword>
<keyword evidence="10" id="KW-0456">Lyase</keyword>
<evidence type="ECO:0000256" key="1">
    <source>
        <dbReference type="ARBA" id="ARBA00001966"/>
    </source>
</evidence>
<comment type="cofactor">
    <cofactor evidence="1">
        <name>[4Fe-4S] cluster</name>
        <dbReference type="ChEBI" id="CHEBI:49883"/>
    </cofactor>
</comment>
<evidence type="ECO:0000256" key="4">
    <source>
        <dbReference type="ARBA" id="ARBA00012093"/>
    </source>
</evidence>
<dbReference type="Proteomes" id="UP000319578">
    <property type="component" value="Unassembled WGS sequence"/>
</dbReference>
<dbReference type="GO" id="GO:0006094">
    <property type="term" value="P:gluconeogenesis"/>
    <property type="evidence" value="ECO:0007669"/>
    <property type="project" value="UniProtKB-KW"/>
</dbReference>
<dbReference type="InterPro" id="IPR005131">
    <property type="entry name" value="Ser_deHydtase_bsu"/>
</dbReference>
<protein>
    <recommendedName>
        <fullName evidence="4">L-serine ammonia-lyase</fullName>
        <ecNumber evidence="4">4.3.1.17</ecNumber>
    </recommendedName>
    <alternativeName>
        <fullName evidence="11">L-serine deaminase</fullName>
    </alternativeName>
</protein>
<evidence type="ECO:0000313" key="17">
    <source>
        <dbReference type="Proteomes" id="UP000319578"/>
    </source>
</evidence>
<evidence type="ECO:0000256" key="11">
    <source>
        <dbReference type="ARBA" id="ARBA00041766"/>
    </source>
</evidence>
<evidence type="ECO:0000256" key="9">
    <source>
        <dbReference type="ARBA" id="ARBA00023014"/>
    </source>
</evidence>
<dbReference type="EMBL" id="LGIQ01000005">
    <property type="protein sequence ID" value="KNB73493.1"/>
    <property type="molecule type" value="Genomic_DNA"/>
</dbReference>
<feature type="domain" description="Serine dehydratase beta chain" evidence="13">
    <location>
        <begin position="5"/>
        <end position="98"/>
    </location>
</feature>
<evidence type="ECO:0000256" key="8">
    <source>
        <dbReference type="ARBA" id="ARBA00023004"/>
    </source>
</evidence>
<sequence>MIYNSCFDIIGPIMVGPSSSHTAGVVSIGKFVYDFLRGEPEAVQIIFYDSFSETYKGHGTDKAVIGGLLGMDTDDKRIRDAIEIAAERSVAFTFVCEGECPYYDHPNTALITARKENESVVIGGVSIGGGISKIFHINGYTVDIPLNADYDLAEIRARYAEKPRCAAYVGGL</sequence>
<dbReference type="OrthoDB" id="9813137at2"/>
<evidence type="ECO:0000256" key="5">
    <source>
        <dbReference type="ARBA" id="ARBA00022432"/>
    </source>
</evidence>
<keyword evidence="17" id="KW-1185">Reference proteome</keyword>
<keyword evidence="7" id="KW-0479">Metal-binding</keyword>
<dbReference type="EC" id="4.3.1.17" evidence="4"/>
<dbReference type="GO" id="GO:0003941">
    <property type="term" value="F:L-serine ammonia-lyase activity"/>
    <property type="evidence" value="ECO:0007669"/>
    <property type="project" value="UniProtKB-EC"/>
</dbReference>
<dbReference type="PATRIC" id="fig|54915.3.peg.6614"/>
<accession>A0A0K9YXT1</accession>
<dbReference type="Gene3D" id="3.30.1330.90">
    <property type="entry name" value="D-3-phosphoglycerate dehydrogenase, domain 3"/>
    <property type="match status" value="1"/>
</dbReference>
<evidence type="ECO:0000256" key="6">
    <source>
        <dbReference type="ARBA" id="ARBA00022485"/>
    </source>
</evidence>
<evidence type="ECO:0000259" key="13">
    <source>
        <dbReference type="Pfam" id="PF03315"/>
    </source>
</evidence>
<reference evidence="16" key="1">
    <citation type="submission" date="2015-07" db="EMBL/GenBank/DDBJ databases">
        <title>Genome sequencing project for genomic taxonomy and phylogenomics of Bacillus-like bacteria.</title>
        <authorList>
            <person name="Liu B."/>
            <person name="Wang J."/>
            <person name="Zhu Y."/>
            <person name="Liu G."/>
            <person name="Chen Q."/>
            <person name="Chen Z."/>
            <person name="Lan J."/>
            <person name="Che J."/>
            <person name="Ge C."/>
            <person name="Shi H."/>
            <person name="Pan Z."/>
            <person name="Liu X."/>
        </authorList>
    </citation>
    <scope>NUCLEOTIDE SEQUENCE [LARGE SCALE GENOMIC DNA]</scope>
    <source>
        <strain evidence="16">DSM 9887</strain>
    </source>
</reference>
<dbReference type="AlphaFoldDB" id="A0A0K9YXT1"/>
<dbReference type="RefSeq" id="WP_049737495.1">
    <property type="nucleotide sequence ID" value="NZ_BJON01000013.1"/>
</dbReference>
<comment type="pathway">
    <text evidence="2">Carbohydrate biosynthesis; gluconeogenesis.</text>
</comment>
<evidence type="ECO:0000256" key="10">
    <source>
        <dbReference type="ARBA" id="ARBA00023239"/>
    </source>
</evidence>
<evidence type="ECO:0000256" key="2">
    <source>
        <dbReference type="ARBA" id="ARBA00004742"/>
    </source>
</evidence>
<dbReference type="EMBL" id="BJON01000013">
    <property type="protein sequence ID" value="GED69694.1"/>
    <property type="molecule type" value="Genomic_DNA"/>
</dbReference>
<comment type="catalytic activity">
    <reaction evidence="12">
        <text>L-serine = pyruvate + NH4(+)</text>
        <dbReference type="Rhea" id="RHEA:19169"/>
        <dbReference type="ChEBI" id="CHEBI:15361"/>
        <dbReference type="ChEBI" id="CHEBI:28938"/>
        <dbReference type="ChEBI" id="CHEBI:33384"/>
        <dbReference type="EC" id="4.3.1.17"/>
    </reaction>
</comment>
<dbReference type="PANTHER" id="PTHR30182">
    <property type="entry name" value="L-SERINE DEHYDRATASE"/>
    <property type="match status" value="1"/>
</dbReference>
<dbReference type="SUPFAM" id="SSF143548">
    <property type="entry name" value="Serine metabolism enzymes domain"/>
    <property type="match status" value="1"/>
</dbReference>
<dbReference type="InterPro" id="IPR029009">
    <property type="entry name" value="ASB_dom_sf"/>
</dbReference>
<dbReference type="GO" id="GO:0046872">
    <property type="term" value="F:metal ion binding"/>
    <property type="evidence" value="ECO:0007669"/>
    <property type="project" value="UniProtKB-KW"/>
</dbReference>